<reference evidence="2 4" key="1">
    <citation type="journal article" date="2012" name="Nature">
        <title>Algal genomes reveal evolutionary mosaicism and the fate of nucleomorphs.</title>
        <authorList>
            <consortium name="DOE Joint Genome Institute"/>
            <person name="Curtis B.A."/>
            <person name="Tanifuji G."/>
            <person name="Burki F."/>
            <person name="Gruber A."/>
            <person name="Irimia M."/>
            <person name="Maruyama S."/>
            <person name="Arias M.C."/>
            <person name="Ball S.G."/>
            <person name="Gile G.H."/>
            <person name="Hirakawa Y."/>
            <person name="Hopkins J.F."/>
            <person name="Kuo A."/>
            <person name="Rensing S.A."/>
            <person name="Schmutz J."/>
            <person name="Symeonidi A."/>
            <person name="Elias M."/>
            <person name="Eveleigh R.J."/>
            <person name="Herman E.K."/>
            <person name="Klute M.J."/>
            <person name="Nakayama T."/>
            <person name="Obornik M."/>
            <person name="Reyes-Prieto A."/>
            <person name="Armbrust E.V."/>
            <person name="Aves S.J."/>
            <person name="Beiko R.G."/>
            <person name="Coutinho P."/>
            <person name="Dacks J.B."/>
            <person name="Durnford D.G."/>
            <person name="Fast N.M."/>
            <person name="Green B.R."/>
            <person name="Grisdale C.J."/>
            <person name="Hempel F."/>
            <person name="Henrissat B."/>
            <person name="Hoppner M.P."/>
            <person name="Ishida K."/>
            <person name="Kim E."/>
            <person name="Koreny L."/>
            <person name="Kroth P.G."/>
            <person name="Liu Y."/>
            <person name="Malik S.B."/>
            <person name="Maier U.G."/>
            <person name="McRose D."/>
            <person name="Mock T."/>
            <person name="Neilson J.A."/>
            <person name="Onodera N.T."/>
            <person name="Poole A.M."/>
            <person name="Pritham E.J."/>
            <person name="Richards T.A."/>
            <person name="Rocap G."/>
            <person name="Roy S.W."/>
            <person name="Sarai C."/>
            <person name="Schaack S."/>
            <person name="Shirato S."/>
            <person name="Slamovits C.H."/>
            <person name="Spencer D.F."/>
            <person name="Suzuki S."/>
            <person name="Worden A.Z."/>
            <person name="Zauner S."/>
            <person name="Barry K."/>
            <person name="Bell C."/>
            <person name="Bharti A.K."/>
            <person name="Crow J.A."/>
            <person name="Grimwood J."/>
            <person name="Kramer R."/>
            <person name="Lindquist E."/>
            <person name="Lucas S."/>
            <person name="Salamov A."/>
            <person name="McFadden G.I."/>
            <person name="Lane C.E."/>
            <person name="Keeling P.J."/>
            <person name="Gray M.W."/>
            <person name="Grigoriev I.V."/>
            <person name="Archibald J.M."/>
        </authorList>
    </citation>
    <scope>NUCLEOTIDE SEQUENCE</scope>
    <source>
        <strain evidence="2 4">CCMP2712</strain>
    </source>
</reference>
<reference evidence="4" key="2">
    <citation type="submission" date="2012-11" db="EMBL/GenBank/DDBJ databases">
        <authorList>
            <person name="Kuo A."/>
            <person name="Curtis B.A."/>
            <person name="Tanifuji G."/>
            <person name="Burki F."/>
            <person name="Gruber A."/>
            <person name="Irimia M."/>
            <person name="Maruyama S."/>
            <person name="Arias M.C."/>
            <person name="Ball S.G."/>
            <person name="Gile G.H."/>
            <person name="Hirakawa Y."/>
            <person name="Hopkins J.F."/>
            <person name="Rensing S.A."/>
            <person name="Schmutz J."/>
            <person name="Symeonidi A."/>
            <person name="Elias M."/>
            <person name="Eveleigh R.J."/>
            <person name="Herman E.K."/>
            <person name="Klute M.J."/>
            <person name="Nakayama T."/>
            <person name="Obornik M."/>
            <person name="Reyes-Prieto A."/>
            <person name="Armbrust E.V."/>
            <person name="Aves S.J."/>
            <person name="Beiko R.G."/>
            <person name="Coutinho P."/>
            <person name="Dacks J.B."/>
            <person name="Durnford D.G."/>
            <person name="Fast N.M."/>
            <person name="Green B.R."/>
            <person name="Grisdale C."/>
            <person name="Hempe F."/>
            <person name="Henrissat B."/>
            <person name="Hoppner M.P."/>
            <person name="Ishida K.-I."/>
            <person name="Kim E."/>
            <person name="Koreny L."/>
            <person name="Kroth P.G."/>
            <person name="Liu Y."/>
            <person name="Malik S.-B."/>
            <person name="Maier U.G."/>
            <person name="McRose D."/>
            <person name="Mock T."/>
            <person name="Neilson J.A."/>
            <person name="Onodera N.T."/>
            <person name="Poole A.M."/>
            <person name="Pritham E.J."/>
            <person name="Richards T.A."/>
            <person name="Rocap G."/>
            <person name="Roy S.W."/>
            <person name="Sarai C."/>
            <person name="Schaack S."/>
            <person name="Shirato S."/>
            <person name="Slamovits C.H."/>
            <person name="Spencer D.F."/>
            <person name="Suzuki S."/>
            <person name="Worden A.Z."/>
            <person name="Zauner S."/>
            <person name="Barry K."/>
            <person name="Bell C."/>
            <person name="Bharti A.K."/>
            <person name="Crow J.A."/>
            <person name="Grimwood J."/>
            <person name="Kramer R."/>
            <person name="Lindquist E."/>
            <person name="Lucas S."/>
            <person name="Salamov A."/>
            <person name="McFadden G.I."/>
            <person name="Lane C.E."/>
            <person name="Keeling P.J."/>
            <person name="Gray M.W."/>
            <person name="Grigoriev I.V."/>
            <person name="Archibald J.M."/>
        </authorList>
    </citation>
    <scope>NUCLEOTIDE SEQUENCE</scope>
    <source>
        <strain evidence="4">CCMP2712</strain>
    </source>
</reference>
<feature type="region of interest" description="Disordered" evidence="1">
    <location>
        <begin position="55"/>
        <end position="76"/>
    </location>
</feature>
<dbReference type="GeneID" id="17302868"/>
<dbReference type="PaxDb" id="55529-EKX46233"/>
<dbReference type="RefSeq" id="XP_005833213.1">
    <property type="nucleotide sequence ID" value="XM_005833156.1"/>
</dbReference>
<protein>
    <submittedName>
        <fullName evidence="2 3">Uncharacterized protein</fullName>
    </submittedName>
</protein>
<dbReference type="Proteomes" id="UP000011087">
    <property type="component" value="Unassembled WGS sequence"/>
</dbReference>
<accession>L1JCG0</accession>
<dbReference type="EnsemblProtists" id="EKX46233">
    <property type="protein sequence ID" value="EKX46233"/>
    <property type="gene ID" value="GUITHDRAFT_152428"/>
</dbReference>
<gene>
    <name evidence="2" type="ORF">GUITHDRAFT_152428</name>
</gene>
<evidence type="ECO:0000313" key="3">
    <source>
        <dbReference type="EnsemblProtists" id="EKX46233"/>
    </source>
</evidence>
<name>L1JCG0_GUITC</name>
<organism evidence="2">
    <name type="scientific">Guillardia theta (strain CCMP2712)</name>
    <name type="common">Cryptophyte</name>
    <dbReference type="NCBI Taxonomy" id="905079"/>
    <lineage>
        <taxon>Eukaryota</taxon>
        <taxon>Cryptophyceae</taxon>
        <taxon>Pyrenomonadales</taxon>
        <taxon>Geminigeraceae</taxon>
        <taxon>Guillardia</taxon>
    </lineage>
</organism>
<evidence type="ECO:0000256" key="1">
    <source>
        <dbReference type="SAM" id="MobiDB-lite"/>
    </source>
</evidence>
<keyword evidence="4" id="KW-1185">Reference proteome</keyword>
<proteinExistence type="predicted"/>
<dbReference type="HOGENOM" id="CLU_1921104_0_0_1"/>
<dbReference type="KEGG" id="gtt:GUITHDRAFT_152428"/>
<dbReference type="EMBL" id="JH992995">
    <property type="protein sequence ID" value="EKX46233.1"/>
    <property type="molecule type" value="Genomic_DNA"/>
</dbReference>
<evidence type="ECO:0000313" key="2">
    <source>
        <dbReference type="EMBL" id="EKX46233.1"/>
    </source>
</evidence>
<dbReference type="AlphaFoldDB" id="L1JCG0"/>
<sequence>MKDVDLSSSPTCTYDGCQEWVLQRMSNRSSSDVKVRSRYYDSDLAKIPVQLFDPIPENPYQEQASNTHREKKGQLASEKSIGRLGEILSEGSYAPVELLERSPFGSAIDEMGNFISSSRNRATRSFSFGGFC</sequence>
<reference evidence="3" key="3">
    <citation type="submission" date="2016-03" db="UniProtKB">
        <authorList>
            <consortium name="EnsemblProtists"/>
        </authorList>
    </citation>
    <scope>IDENTIFICATION</scope>
</reference>
<evidence type="ECO:0000313" key="4">
    <source>
        <dbReference type="Proteomes" id="UP000011087"/>
    </source>
</evidence>